<dbReference type="InterPro" id="IPR002401">
    <property type="entry name" value="Cyt_P450_E_grp-I"/>
</dbReference>
<dbReference type="Gene3D" id="1.10.630.10">
    <property type="entry name" value="Cytochrome P450"/>
    <property type="match status" value="1"/>
</dbReference>
<keyword evidence="3 7" id="KW-0560">Oxidoreductase</keyword>
<dbReference type="InterPro" id="IPR001128">
    <property type="entry name" value="Cyt_P450"/>
</dbReference>
<dbReference type="PANTHER" id="PTHR47947">
    <property type="entry name" value="CYTOCHROME P450 82C3-RELATED"/>
    <property type="match status" value="1"/>
</dbReference>
<feature type="non-terminal residue" evidence="8">
    <location>
        <position position="1"/>
    </location>
</feature>
<dbReference type="InterPro" id="IPR017972">
    <property type="entry name" value="Cyt_P450_CS"/>
</dbReference>
<dbReference type="GO" id="GO:0016705">
    <property type="term" value="F:oxidoreductase activity, acting on paired donors, with incorporation or reduction of molecular oxygen"/>
    <property type="evidence" value="ECO:0007669"/>
    <property type="project" value="InterPro"/>
</dbReference>
<reference evidence="9" key="1">
    <citation type="submission" date="2016-06" db="EMBL/GenBank/DDBJ databases">
        <title>Parallel loss of symbiosis genes in relatives of nitrogen-fixing non-legume Parasponia.</title>
        <authorList>
            <person name="Van Velzen R."/>
            <person name="Holmer R."/>
            <person name="Bu F."/>
            <person name="Rutten L."/>
            <person name="Van Zeijl A."/>
            <person name="Liu W."/>
            <person name="Santuari L."/>
            <person name="Cao Q."/>
            <person name="Sharma T."/>
            <person name="Shen D."/>
            <person name="Roswanjaya Y."/>
            <person name="Wardhani T."/>
            <person name="Kalhor M.S."/>
            <person name="Jansen J."/>
            <person name="Van den Hoogen J."/>
            <person name="Gungor B."/>
            <person name="Hartog M."/>
            <person name="Hontelez J."/>
            <person name="Verver J."/>
            <person name="Yang W.-C."/>
            <person name="Schijlen E."/>
            <person name="Repin R."/>
            <person name="Schilthuizen M."/>
            <person name="Schranz E."/>
            <person name="Heidstra R."/>
            <person name="Miyata K."/>
            <person name="Fedorova E."/>
            <person name="Kohlen W."/>
            <person name="Bisseling T."/>
            <person name="Smit S."/>
            <person name="Geurts R."/>
        </authorList>
    </citation>
    <scope>NUCLEOTIDE SEQUENCE [LARGE SCALE GENOMIC DNA]</scope>
    <source>
        <strain evidence="9">cv. WU1-14</strain>
    </source>
</reference>
<evidence type="ECO:0000313" key="9">
    <source>
        <dbReference type="Proteomes" id="UP000237105"/>
    </source>
</evidence>
<comment type="caution">
    <text evidence="8">The sequence shown here is derived from an EMBL/GenBank/DDBJ whole genome shotgun (WGS) entry which is preliminary data.</text>
</comment>
<evidence type="ECO:0000256" key="6">
    <source>
        <dbReference type="PIRSR" id="PIRSR602401-1"/>
    </source>
</evidence>
<dbReference type="STRING" id="3476.A0A2P5DA15"/>
<dbReference type="InterPro" id="IPR036396">
    <property type="entry name" value="Cyt_P450_sf"/>
</dbReference>
<dbReference type="SUPFAM" id="SSF48264">
    <property type="entry name" value="Cytochrome P450"/>
    <property type="match status" value="1"/>
</dbReference>
<dbReference type="GO" id="GO:0020037">
    <property type="term" value="F:heme binding"/>
    <property type="evidence" value="ECO:0007669"/>
    <property type="project" value="InterPro"/>
</dbReference>
<dbReference type="GO" id="GO:0005506">
    <property type="term" value="F:iron ion binding"/>
    <property type="evidence" value="ECO:0007669"/>
    <property type="project" value="InterPro"/>
</dbReference>
<keyword evidence="4 6" id="KW-0408">Iron</keyword>
<evidence type="ECO:0000256" key="4">
    <source>
        <dbReference type="ARBA" id="ARBA00023004"/>
    </source>
</evidence>
<dbReference type="InterPro" id="IPR050651">
    <property type="entry name" value="Plant_Cytochrome_P450_Monoox"/>
</dbReference>
<comment type="cofactor">
    <cofactor evidence="6">
        <name>heme</name>
        <dbReference type="ChEBI" id="CHEBI:30413"/>
    </cofactor>
</comment>
<evidence type="ECO:0000256" key="3">
    <source>
        <dbReference type="ARBA" id="ARBA00023002"/>
    </source>
</evidence>
<dbReference type="GO" id="GO:0004497">
    <property type="term" value="F:monooxygenase activity"/>
    <property type="evidence" value="ECO:0007669"/>
    <property type="project" value="UniProtKB-KW"/>
</dbReference>
<dbReference type="PROSITE" id="PS00086">
    <property type="entry name" value="CYTOCHROME_P450"/>
    <property type="match status" value="1"/>
</dbReference>
<evidence type="ECO:0000256" key="7">
    <source>
        <dbReference type="RuleBase" id="RU000461"/>
    </source>
</evidence>
<name>A0A2P5DA15_PARAD</name>
<dbReference type="PRINTS" id="PR00385">
    <property type="entry name" value="P450"/>
</dbReference>
<dbReference type="PANTHER" id="PTHR47947:SF49">
    <property type="entry name" value="CYTOCHROME P450 FAMILY PROTEIN"/>
    <property type="match status" value="1"/>
</dbReference>
<organism evidence="8 9">
    <name type="scientific">Parasponia andersonii</name>
    <name type="common">Sponia andersonii</name>
    <dbReference type="NCBI Taxonomy" id="3476"/>
    <lineage>
        <taxon>Eukaryota</taxon>
        <taxon>Viridiplantae</taxon>
        <taxon>Streptophyta</taxon>
        <taxon>Embryophyta</taxon>
        <taxon>Tracheophyta</taxon>
        <taxon>Spermatophyta</taxon>
        <taxon>Magnoliopsida</taxon>
        <taxon>eudicotyledons</taxon>
        <taxon>Gunneridae</taxon>
        <taxon>Pentapetalae</taxon>
        <taxon>rosids</taxon>
        <taxon>fabids</taxon>
        <taxon>Rosales</taxon>
        <taxon>Cannabaceae</taxon>
        <taxon>Parasponia</taxon>
    </lineage>
</organism>
<comment type="similarity">
    <text evidence="7">Belongs to the cytochrome P450 family.</text>
</comment>
<accession>A0A2P5DA15</accession>
<protein>
    <submittedName>
        <fullName evidence="8">Cytochrome P450, E-class, group I</fullName>
    </submittedName>
</protein>
<dbReference type="OrthoDB" id="507451at2759"/>
<dbReference type="EMBL" id="JXTB01000052">
    <property type="protein sequence ID" value="PON70133.1"/>
    <property type="molecule type" value="Genomic_DNA"/>
</dbReference>
<dbReference type="AlphaFoldDB" id="A0A2P5DA15"/>
<keyword evidence="2 6" id="KW-0479">Metal-binding</keyword>
<feature type="binding site" description="axial binding residue" evidence="6">
    <location>
        <position position="139"/>
    </location>
    <ligand>
        <name>heme</name>
        <dbReference type="ChEBI" id="CHEBI:30413"/>
    </ligand>
    <ligandPart>
        <name>Fe</name>
        <dbReference type="ChEBI" id="CHEBI:18248"/>
    </ligandPart>
</feature>
<keyword evidence="9" id="KW-1185">Reference proteome</keyword>
<dbReference type="Proteomes" id="UP000237105">
    <property type="component" value="Unassembled WGS sequence"/>
</dbReference>
<evidence type="ECO:0000256" key="1">
    <source>
        <dbReference type="ARBA" id="ARBA00022617"/>
    </source>
</evidence>
<sequence length="200" mass="22434">TTTVTLTWAISLLLNNRHVLKKALEELDSQVGKSGLVNESDINNLAYIQAIVKETLRLYPPAGLVAPHVFTEDCTIGGYQVNKGTWLITNLWKIQTDPIVWPDPFKFMPERFLTTNKDVDAVRCQNFELIPFGSGRRACPGRYFALEMAHLTLASFLQAFQITTPLNAPVDMTESFGQTNIKATPLNVLITPRLPAELYR</sequence>
<evidence type="ECO:0000256" key="2">
    <source>
        <dbReference type="ARBA" id="ARBA00022723"/>
    </source>
</evidence>
<evidence type="ECO:0000256" key="5">
    <source>
        <dbReference type="ARBA" id="ARBA00023033"/>
    </source>
</evidence>
<keyword evidence="1 6" id="KW-0349">Heme</keyword>
<proteinExistence type="inferred from homology"/>
<dbReference type="PRINTS" id="PR00463">
    <property type="entry name" value="EP450I"/>
</dbReference>
<gene>
    <name evidence="8" type="ORF">PanWU01x14_083080</name>
</gene>
<evidence type="ECO:0000313" key="8">
    <source>
        <dbReference type="EMBL" id="PON70133.1"/>
    </source>
</evidence>
<keyword evidence="5 7" id="KW-0503">Monooxygenase</keyword>
<dbReference type="Pfam" id="PF00067">
    <property type="entry name" value="p450"/>
    <property type="match status" value="1"/>
</dbReference>